<dbReference type="PANTHER" id="PTHR39342:SF1">
    <property type="entry name" value="UPF0283 MEMBRANE PROTEIN YCJF"/>
    <property type="match status" value="1"/>
</dbReference>
<evidence type="ECO:0000256" key="2">
    <source>
        <dbReference type="ARBA" id="ARBA00008255"/>
    </source>
</evidence>
<feature type="transmembrane region" description="Helical" evidence="8">
    <location>
        <begin position="109"/>
        <end position="131"/>
    </location>
</feature>
<keyword evidence="4" id="KW-0997">Cell inner membrane</keyword>
<dbReference type="InterPro" id="IPR021147">
    <property type="entry name" value="DUF697"/>
</dbReference>
<keyword evidence="6 8" id="KW-1133">Transmembrane helix</keyword>
<evidence type="ECO:0000256" key="7">
    <source>
        <dbReference type="ARBA" id="ARBA00023136"/>
    </source>
</evidence>
<comment type="caution">
    <text evidence="9">The sequence shown here is derived from an EMBL/GenBank/DDBJ whole genome shotgun (WGS) entry which is preliminary data.</text>
</comment>
<organism evidence="9 10">
    <name type="scientific">Thalassotalea euphylliae</name>
    <dbReference type="NCBI Taxonomy" id="1655234"/>
    <lineage>
        <taxon>Bacteria</taxon>
        <taxon>Pseudomonadati</taxon>
        <taxon>Pseudomonadota</taxon>
        <taxon>Gammaproteobacteria</taxon>
        <taxon>Alteromonadales</taxon>
        <taxon>Colwelliaceae</taxon>
        <taxon>Thalassotalea</taxon>
    </lineage>
</organism>
<dbReference type="PANTHER" id="PTHR39342">
    <property type="entry name" value="UPF0283 MEMBRANE PROTEIN YCJF"/>
    <property type="match status" value="1"/>
</dbReference>
<sequence>MTKPTKFQQQILFEEKELEGQALEKQALEDKAFAQKEFNEQKPARKGNGSKLLNEQALLNKQTEQIDTPLTEQVVVDNDDWQAEEAELDESLAIAQEAKNSKPAWLWRLFFAAFVGVLGIELFDFFAVGVVEAPITTSLYGILLFIVLFLGGSAAYKELVGLSQLKKRDKLRTQLETLQHSEALGQATAVLAQVSQQLSADLSEAQKQRWQRTLEQAYSDQELLKLYSRQVLSETDQKALAEVARYSSESVVLVALSPVALLDMAIMLWRNLTMVEKIAGLYGLKLGYWSRIKLVKQVIGNMIYAGASEVLTDISADMLGAELLGRLSGRLAQGLGAGMLTARLGLKTIYLCRPLPFDEQAPRLSQVRAQVVSQVKALVKGSKPDNS</sequence>
<dbReference type="OrthoDB" id="958025at2"/>
<dbReference type="EMBL" id="QUOU01000001">
    <property type="protein sequence ID" value="REL27587.1"/>
    <property type="molecule type" value="Genomic_DNA"/>
</dbReference>
<evidence type="ECO:0000256" key="1">
    <source>
        <dbReference type="ARBA" id="ARBA00004429"/>
    </source>
</evidence>
<protein>
    <submittedName>
        <fullName evidence="9">TIGR01620 family protein</fullName>
    </submittedName>
</protein>
<dbReference type="GO" id="GO:0005886">
    <property type="term" value="C:plasma membrane"/>
    <property type="evidence" value="ECO:0007669"/>
    <property type="project" value="UniProtKB-SubCell"/>
</dbReference>
<feature type="transmembrane region" description="Helical" evidence="8">
    <location>
        <begin position="137"/>
        <end position="156"/>
    </location>
</feature>
<evidence type="ECO:0000313" key="9">
    <source>
        <dbReference type="EMBL" id="REL27587.1"/>
    </source>
</evidence>
<dbReference type="InterPro" id="IPR006507">
    <property type="entry name" value="UPF0283"/>
</dbReference>
<dbReference type="NCBIfam" id="TIGR01620">
    <property type="entry name" value="hyp_HI0043"/>
    <property type="match status" value="1"/>
</dbReference>
<evidence type="ECO:0000313" key="10">
    <source>
        <dbReference type="Proteomes" id="UP000256478"/>
    </source>
</evidence>
<dbReference type="AlphaFoldDB" id="A0A3E0TTB8"/>
<dbReference type="RefSeq" id="WP_116008662.1">
    <property type="nucleotide sequence ID" value="NZ_QUOU01000001.1"/>
</dbReference>
<reference evidence="9 10" key="1">
    <citation type="submission" date="2018-08" db="EMBL/GenBank/DDBJ databases">
        <title>Thalassotalea euphylliae genome.</title>
        <authorList>
            <person name="Summers S."/>
            <person name="Rice S.A."/>
            <person name="Freckelton M.L."/>
            <person name="Nedved B.T."/>
            <person name="Hadfield M.G."/>
        </authorList>
    </citation>
    <scope>NUCLEOTIDE SEQUENCE [LARGE SCALE GENOMIC DNA]</scope>
    <source>
        <strain evidence="9 10">H1</strain>
    </source>
</reference>
<dbReference type="Proteomes" id="UP000256478">
    <property type="component" value="Unassembled WGS sequence"/>
</dbReference>
<keyword evidence="7 8" id="KW-0472">Membrane</keyword>
<comment type="subcellular location">
    <subcellularLocation>
        <location evidence="1">Cell inner membrane</location>
        <topology evidence="1">Multi-pass membrane protein</topology>
    </subcellularLocation>
</comment>
<gene>
    <name evidence="9" type="ORF">DXX93_14140</name>
</gene>
<comment type="similarity">
    <text evidence="2">Belongs to the UPF0283 family.</text>
</comment>
<evidence type="ECO:0000256" key="6">
    <source>
        <dbReference type="ARBA" id="ARBA00022989"/>
    </source>
</evidence>
<keyword evidence="3" id="KW-1003">Cell membrane</keyword>
<evidence type="ECO:0000256" key="3">
    <source>
        <dbReference type="ARBA" id="ARBA00022475"/>
    </source>
</evidence>
<dbReference type="Pfam" id="PF05128">
    <property type="entry name" value="DUF697"/>
    <property type="match status" value="1"/>
</dbReference>
<accession>A0A3E0TTB8</accession>
<evidence type="ECO:0000256" key="8">
    <source>
        <dbReference type="SAM" id="Phobius"/>
    </source>
</evidence>
<keyword evidence="5 8" id="KW-0812">Transmembrane</keyword>
<proteinExistence type="inferred from homology"/>
<evidence type="ECO:0000256" key="4">
    <source>
        <dbReference type="ARBA" id="ARBA00022519"/>
    </source>
</evidence>
<evidence type="ECO:0000256" key="5">
    <source>
        <dbReference type="ARBA" id="ARBA00022692"/>
    </source>
</evidence>
<name>A0A3E0TTB8_9GAMM</name>